<comment type="function">
    <text evidence="3">The glycine cleavage system catalyzes the degradation of glycine. The H protein shuttles the methylamine group of glycine from the P protein to the T protein.</text>
</comment>
<comment type="cofactor">
    <cofactor evidence="3">
        <name>(R)-lipoate</name>
        <dbReference type="ChEBI" id="CHEBI:83088"/>
    </cofactor>
    <text evidence="3">Binds 1 lipoyl cofactor covalently.</text>
</comment>
<dbReference type="Gene3D" id="2.40.50.100">
    <property type="match status" value="1"/>
</dbReference>
<dbReference type="OrthoDB" id="9796712at2"/>
<evidence type="ECO:0000313" key="8">
    <source>
        <dbReference type="Proteomes" id="UP000037395"/>
    </source>
</evidence>
<protein>
    <recommendedName>
        <fullName evidence="3">Glycine cleavage system H protein</fullName>
    </recommendedName>
</protein>
<evidence type="ECO:0000313" key="7">
    <source>
        <dbReference type="EMBL" id="OEV36224.1"/>
    </source>
</evidence>
<comment type="caution">
    <text evidence="7">The sequence shown here is derived from an EMBL/GenBank/DDBJ whole genome shotgun (WGS) entry which is preliminary data.</text>
</comment>
<dbReference type="Proteomes" id="UP000037395">
    <property type="component" value="Unassembled WGS sequence"/>
</dbReference>
<dbReference type="AlphaFoldDB" id="A0A1E7N6E8"/>
<dbReference type="PANTHER" id="PTHR11715">
    <property type="entry name" value="GLYCINE CLEAVAGE SYSTEM H PROTEIN"/>
    <property type="match status" value="1"/>
</dbReference>
<feature type="domain" description="Lipoyl-binding" evidence="5">
    <location>
        <begin position="24"/>
        <end position="106"/>
    </location>
</feature>
<feature type="modified residue" description="N6-lipoyllysine" evidence="3 4">
    <location>
        <position position="65"/>
    </location>
</feature>
<dbReference type="SUPFAM" id="SSF51230">
    <property type="entry name" value="Single hybrid motif"/>
    <property type="match status" value="1"/>
</dbReference>
<evidence type="ECO:0000313" key="6">
    <source>
        <dbReference type="EMBL" id="GGU86552.1"/>
    </source>
</evidence>
<dbReference type="CDD" id="cd06848">
    <property type="entry name" value="GCS_H"/>
    <property type="match status" value="1"/>
</dbReference>
<reference evidence="6" key="5">
    <citation type="submission" date="2020-09" db="EMBL/GenBank/DDBJ databases">
        <authorList>
            <person name="Sun Q."/>
            <person name="Ohkuma M."/>
        </authorList>
    </citation>
    <scope>NUCLEOTIDE SEQUENCE</scope>
    <source>
        <strain evidence="6">JCM 4434</strain>
    </source>
</reference>
<dbReference type="KEGG" id="kau:B6264_13810"/>
<dbReference type="InterPro" id="IPR011053">
    <property type="entry name" value="Single_hybrid_motif"/>
</dbReference>
<evidence type="ECO:0000259" key="5">
    <source>
        <dbReference type="PROSITE" id="PS50968"/>
    </source>
</evidence>
<accession>A0A8H9LSJ4</accession>
<evidence type="ECO:0000256" key="2">
    <source>
        <dbReference type="ARBA" id="ARBA00022823"/>
    </source>
</evidence>
<dbReference type="EMBL" id="JPRF03000029">
    <property type="protein sequence ID" value="OEV36224.1"/>
    <property type="molecule type" value="Genomic_DNA"/>
</dbReference>
<keyword evidence="8" id="KW-1185">Reference proteome</keyword>
<dbReference type="RefSeq" id="WP_030551587.1">
    <property type="nucleotide sequence ID" value="NZ_BMUB01000010.1"/>
</dbReference>
<keyword evidence="2 3" id="KW-0450">Lipoyl</keyword>
<dbReference type="Proteomes" id="UP000610124">
    <property type="component" value="Unassembled WGS sequence"/>
</dbReference>
<reference evidence="6" key="1">
    <citation type="journal article" date="2014" name="Int. J. Syst. Evol. Microbiol.">
        <title>Complete genome sequence of Corynebacterium casei LMG S-19264T (=DSM 44701T), isolated from a smear-ripened cheese.</title>
        <authorList>
            <consortium name="US DOE Joint Genome Institute (JGI-PGF)"/>
            <person name="Walter F."/>
            <person name="Albersmeier A."/>
            <person name="Kalinowski J."/>
            <person name="Ruckert C."/>
        </authorList>
    </citation>
    <scope>NUCLEOTIDE SEQUENCE</scope>
    <source>
        <strain evidence="6">JCM 4434</strain>
    </source>
</reference>
<dbReference type="InterPro" id="IPR017453">
    <property type="entry name" value="GCV_H_sub"/>
</dbReference>
<dbReference type="Pfam" id="PF01597">
    <property type="entry name" value="GCV_H"/>
    <property type="match status" value="1"/>
</dbReference>
<dbReference type="InterPro" id="IPR000089">
    <property type="entry name" value="Biotin_lipoyl"/>
</dbReference>
<evidence type="ECO:0000256" key="1">
    <source>
        <dbReference type="ARBA" id="ARBA00009249"/>
    </source>
</evidence>
<evidence type="ECO:0000256" key="4">
    <source>
        <dbReference type="PIRSR" id="PIRSR617453-50"/>
    </source>
</evidence>
<proteinExistence type="inferred from homology"/>
<dbReference type="PANTHER" id="PTHR11715:SF3">
    <property type="entry name" value="GLYCINE CLEAVAGE SYSTEM H PROTEIN-RELATED"/>
    <property type="match status" value="1"/>
</dbReference>
<dbReference type="GO" id="GO:0019464">
    <property type="term" value="P:glycine decarboxylation via glycine cleavage system"/>
    <property type="evidence" value="ECO:0007669"/>
    <property type="project" value="UniProtKB-UniRule"/>
</dbReference>
<dbReference type="GO" id="GO:0005829">
    <property type="term" value="C:cytosol"/>
    <property type="evidence" value="ECO:0007669"/>
    <property type="project" value="TreeGrafter"/>
</dbReference>
<dbReference type="InterPro" id="IPR002930">
    <property type="entry name" value="GCV_H"/>
</dbReference>
<dbReference type="HAMAP" id="MF_00272">
    <property type="entry name" value="GcvH"/>
    <property type="match status" value="1"/>
</dbReference>
<accession>A0A1E7N6E8</accession>
<reference evidence="8" key="3">
    <citation type="submission" date="2016-08" db="EMBL/GenBank/DDBJ databases">
        <title>Sequencing, assembly and comparative genomics of S. aureofaciens ATCC 10762.</title>
        <authorList>
            <person name="Gradnigo J.S."/>
            <person name="Johnson N."/>
            <person name="Somerville G.A."/>
        </authorList>
    </citation>
    <scope>NUCLEOTIDE SEQUENCE [LARGE SCALE GENOMIC DNA]</scope>
    <source>
        <strain evidence="8">ATCC 10762 / DSM 40127 / CCM 3239 / JCM 4008 / LMG 5968 / NBRC 12843 / NCIMB 8234 / A-377</strain>
    </source>
</reference>
<dbReference type="GeneID" id="97487374"/>
<dbReference type="GO" id="GO:0005960">
    <property type="term" value="C:glycine cleavage complex"/>
    <property type="evidence" value="ECO:0007669"/>
    <property type="project" value="InterPro"/>
</dbReference>
<organism evidence="7 8">
    <name type="scientific">Kitasatospora aureofaciens</name>
    <name type="common">Streptomyces aureofaciens</name>
    <dbReference type="NCBI Taxonomy" id="1894"/>
    <lineage>
        <taxon>Bacteria</taxon>
        <taxon>Bacillati</taxon>
        <taxon>Actinomycetota</taxon>
        <taxon>Actinomycetes</taxon>
        <taxon>Kitasatosporales</taxon>
        <taxon>Streptomycetaceae</taxon>
        <taxon>Kitasatospora</taxon>
    </lineage>
</organism>
<comment type="similarity">
    <text evidence="1 3">Belongs to the GcvH family.</text>
</comment>
<sequence>MPADIPADLKYTRDHEWVLLQGKTARVGITNYAQRQLGDIVFVELPKEKDKFDRGQPFGTVESVKSVSELYAPLSGTVAAVNQDLNEAPEDINGDPYGDGWMIELTLTSADELKDLLTAAEYEGYLKEE</sequence>
<dbReference type="GO" id="GO:0009249">
    <property type="term" value="P:protein lipoylation"/>
    <property type="evidence" value="ECO:0007669"/>
    <property type="project" value="TreeGrafter"/>
</dbReference>
<dbReference type="PROSITE" id="PS50968">
    <property type="entry name" value="BIOTINYL_LIPOYL"/>
    <property type="match status" value="1"/>
</dbReference>
<gene>
    <name evidence="3 6" type="primary">gcvH</name>
    <name evidence="6" type="ORF">GCM10010502_43460</name>
    <name evidence="7" type="ORF">HS99_0030755</name>
</gene>
<dbReference type="InterPro" id="IPR033753">
    <property type="entry name" value="GCV_H/Fam206"/>
</dbReference>
<reference evidence="7" key="4">
    <citation type="submission" date="2016-08" db="EMBL/GenBank/DDBJ databases">
        <title>Sequencing, Assembly and Comparative Genomics of S. aureofaciens ATCC 10762.</title>
        <authorList>
            <person name="Gradnigo J.S."/>
            <person name="Johnson N."/>
            <person name="Somerville G.A."/>
        </authorList>
    </citation>
    <scope>NUCLEOTIDE SEQUENCE [LARGE SCALE GENOMIC DNA]</scope>
    <source>
        <strain evidence="7">ATCC 10762</strain>
    </source>
</reference>
<dbReference type="NCBIfam" id="NF002270">
    <property type="entry name" value="PRK01202.1"/>
    <property type="match status" value="1"/>
</dbReference>
<comment type="subunit">
    <text evidence="3">The glycine cleavage system is composed of four proteins: P, T, L and H.</text>
</comment>
<dbReference type="EMBL" id="BMUB01000010">
    <property type="protein sequence ID" value="GGU86552.1"/>
    <property type="molecule type" value="Genomic_DNA"/>
</dbReference>
<dbReference type="NCBIfam" id="TIGR00527">
    <property type="entry name" value="gcvH"/>
    <property type="match status" value="1"/>
</dbReference>
<reference evidence="7 8" key="2">
    <citation type="submission" date="2014-07" db="EMBL/GenBank/DDBJ databases">
        <authorList>
            <person name="Zhang J.E."/>
            <person name="Yang H."/>
            <person name="Guo J."/>
            <person name="Deng Z."/>
            <person name="Luo H."/>
            <person name="Luo M."/>
            <person name="Zhao B."/>
        </authorList>
    </citation>
    <scope>NUCLEOTIDE SEQUENCE [LARGE SCALE GENOMIC DNA]</scope>
    <source>
        <strain evidence="7">ATCC 10762</strain>
        <strain evidence="8">ATCC 10762 / DSM 40127 / CCM 3239 / JCM 4008 / LMG 5968 / NBRC 12843 / NCIMB 8234 / A-377</strain>
    </source>
</reference>
<evidence type="ECO:0000256" key="3">
    <source>
        <dbReference type="HAMAP-Rule" id="MF_00272"/>
    </source>
</evidence>
<name>A0A1E7N6E8_KITAU</name>